<organism evidence="9 10">
    <name type="scientific">Oidiodendron maius (strain Zn)</name>
    <dbReference type="NCBI Taxonomy" id="913774"/>
    <lineage>
        <taxon>Eukaryota</taxon>
        <taxon>Fungi</taxon>
        <taxon>Dikarya</taxon>
        <taxon>Ascomycota</taxon>
        <taxon>Pezizomycotina</taxon>
        <taxon>Leotiomycetes</taxon>
        <taxon>Leotiomycetes incertae sedis</taxon>
        <taxon>Myxotrichaceae</taxon>
        <taxon>Oidiodendron</taxon>
    </lineage>
</organism>
<feature type="domain" description="Wax synthase" evidence="8">
    <location>
        <begin position="257"/>
        <end position="345"/>
    </location>
</feature>
<dbReference type="InParanoid" id="A0A0C3CW54"/>
<keyword evidence="6 7" id="KW-0472">Membrane</keyword>
<evidence type="ECO:0000313" key="9">
    <source>
        <dbReference type="EMBL" id="KIM93942.1"/>
    </source>
</evidence>
<evidence type="ECO:0000256" key="1">
    <source>
        <dbReference type="ARBA" id="ARBA00004141"/>
    </source>
</evidence>
<dbReference type="Proteomes" id="UP000054321">
    <property type="component" value="Unassembled WGS sequence"/>
</dbReference>
<name>A0A0C3CW54_OIDMZ</name>
<keyword evidence="3" id="KW-0808">Transferase</keyword>
<dbReference type="OrthoDB" id="1077582at2759"/>
<dbReference type="PANTHER" id="PTHR31595:SF67">
    <property type="entry name" value="WAX SYNTHASE DOMAIN-CONTAINING PROTEIN"/>
    <property type="match status" value="1"/>
</dbReference>
<sequence>MLSPNTATLTTSFLVATTSLGASLVLTALAISFTSPASLFRPALLPLHLYLTYITWSYTRKFQDLTLGPFFIGTQGGFILQYIECVLINNWAYEAQGPTSTRAGLAPVKRSGEKDRSRTQAGFVERFNFGFWIASQTRYPATKWPVKNIPPFSTTDSGFVPNKRAFLIQRLMKAVVYTLILDFMSLGNDTGNDNAELFPSSHIAFFTRLPDVSMQEIGLRILMAIMPWVVPYFMLDLFYCVAGISAIMIGVTSVEQWPPFFGQLTRCTSIRKFWGEVWHQTMRRRAGSPANFITYKVLGLRKGGIVGRYTCILLTFSITGALHIWIDMGFGIPWLESGSMRFFCIQTIGIMIEDAVHAMFKSVVGSKEGKRNGVVNVLGFLWLLAWMSWSMPVWIFPSIQRNTGMKLLPFSLLGIFIKLWRV</sequence>
<gene>
    <name evidence="9" type="ORF">OIDMADRAFT_61211</name>
</gene>
<dbReference type="GO" id="GO:0006629">
    <property type="term" value="P:lipid metabolic process"/>
    <property type="evidence" value="ECO:0007669"/>
    <property type="project" value="InterPro"/>
</dbReference>
<dbReference type="STRING" id="913774.A0A0C3CW54"/>
<reference evidence="9 10" key="1">
    <citation type="submission" date="2014-04" db="EMBL/GenBank/DDBJ databases">
        <authorList>
            <consortium name="DOE Joint Genome Institute"/>
            <person name="Kuo A."/>
            <person name="Martino E."/>
            <person name="Perotto S."/>
            <person name="Kohler A."/>
            <person name="Nagy L.G."/>
            <person name="Floudas D."/>
            <person name="Copeland A."/>
            <person name="Barry K.W."/>
            <person name="Cichocki N."/>
            <person name="Veneault-Fourrey C."/>
            <person name="LaButti K."/>
            <person name="Lindquist E.A."/>
            <person name="Lipzen A."/>
            <person name="Lundell T."/>
            <person name="Morin E."/>
            <person name="Murat C."/>
            <person name="Sun H."/>
            <person name="Tunlid A."/>
            <person name="Henrissat B."/>
            <person name="Grigoriev I.V."/>
            <person name="Hibbett D.S."/>
            <person name="Martin F."/>
            <person name="Nordberg H.P."/>
            <person name="Cantor M.N."/>
            <person name="Hua S.X."/>
        </authorList>
    </citation>
    <scope>NUCLEOTIDE SEQUENCE [LARGE SCALE GENOMIC DNA]</scope>
    <source>
        <strain evidence="9 10">Zn</strain>
    </source>
</reference>
<feature type="transmembrane region" description="Helical" evidence="7">
    <location>
        <begin position="373"/>
        <end position="397"/>
    </location>
</feature>
<dbReference type="GO" id="GO:0008374">
    <property type="term" value="F:O-acyltransferase activity"/>
    <property type="evidence" value="ECO:0007669"/>
    <property type="project" value="InterPro"/>
</dbReference>
<evidence type="ECO:0000313" key="10">
    <source>
        <dbReference type="Proteomes" id="UP000054321"/>
    </source>
</evidence>
<feature type="transmembrane region" description="Helical" evidence="7">
    <location>
        <begin position="12"/>
        <end position="33"/>
    </location>
</feature>
<evidence type="ECO:0000256" key="5">
    <source>
        <dbReference type="ARBA" id="ARBA00022989"/>
    </source>
</evidence>
<dbReference type="InterPro" id="IPR032805">
    <property type="entry name" value="Wax_synthase_dom"/>
</dbReference>
<dbReference type="Pfam" id="PF13813">
    <property type="entry name" value="MBOAT_2"/>
    <property type="match status" value="1"/>
</dbReference>
<comment type="similarity">
    <text evidence="2">Belongs to the wax synthase family.</text>
</comment>
<evidence type="ECO:0000256" key="4">
    <source>
        <dbReference type="ARBA" id="ARBA00022692"/>
    </source>
</evidence>
<comment type="subcellular location">
    <subcellularLocation>
        <location evidence="1">Membrane</location>
        <topology evidence="1">Multi-pass membrane protein</topology>
    </subcellularLocation>
</comment>
<dbReference type="HOGENOM" id="CLU_032731_0_1_1"/>
<keyword evidence="10" id="KW-1185">Reference proteome</keyword>
<dbReference type="AlphaFoldDB" id="A0A0C3CW54"/>
<dbReference type="PANTHER" id="PTHR31595">
    <property type="entry name" value="LONG-CHAIN-ALCOHOL O-FATTY-ACYLTRANSFERASE 3-RELATED"/>
    <property type="match status" value="1"/>
</dbReference>
<evidence type="ECO:0000259" key="8">
    <source>
        <dbReference type="Pfam" id="PF13813"/>
    </source>
</evidence>
<dbReference type="EMBL" id="KN832892">
    <property type="protein sequence ID" value="KIM93942.1"/>
    <property type="molecule type" value="Genomic_DNA"/>
</dbReference>
<evidence type="ECO:0000256" key="7">
    <source>
        <dbReference type="SAM" id="Phobius"/>
    </source>
</evidence>
<evidence type="ECO:0000256" key="6">
    <source>
        <dbReference type="ARBA" id="ARBA00023136"/>
    </source>
</evidence>
<proteinExistence type="inferred from homology"/>
<reference evidence="10" key="2">
    <citation type="submission" date="2015-01" db="EMBL/GenBank/DDBJ databases">
        <title>Evolutionary Origins and Diversification of the Mycorrhizal Mutualists.</title>
        <authorList>
            <consortium name="DOE Joint Genome Institute"/>
            <consortium name="Mycorrhizal Genomics Consortium"/>
            <person name="Kohler A."/>
            <person name="Kuo A."/>
            <person name="Nagy L.G."/>
            <person name="Floudas D."/>
            <person name="Copeland A."/>
            <person name="Barry K.W."/>
            <person name="Cichocki N."/>
            <person name="Veneault-Fourrey C."/>
            <person name="LaButti K."/>
            <person name="Lindquist E.A."/>
            <person name="Lipzen A."/>
            <person name="Lundell T."/>
            <person name="Morin E."/>
            <person name="Murat C."/>
            <person name="Riley R."/>
            <person name="Ohm R."/>
            <person name="Sun H."/>
            <person name="Tunlid A."/>
            <person name="Henrissat B."/>
            <person name="Grigoriev I.V."/>
            <person name="Hibbett D.S."/>
            <person name="Martin F."/>
        </authorList>
    </citation>
    <scope>NUCLEOTIDE SEQUENCE [LARGE SCALE GENOMIC DNA]</scope>
    <source>
        <strain evidence="10">Zn</strain>
    </source>
</reference>
<dbReference type="GO" id="GO:0016020">
    <property type="term" value="C:membrane"/>
    <property type="evidence" value="ECO:0007669"/>
    <property type="project" value="UniProtKB-SubCell"/>
</dbReference>
<evidence type="ECO:0000256" key="3">
    <source>
        <dbReference type="ARBA" id="ARBA00022679"/>
    </source>
</evidence>
<keyword evidence="4 7" id="KW-0812">Transmembrane</keyword>
<evidence type="ECO:0000256" key="2">
    <source>
        <dbReference type="ARBA" id="ARBA00007282"/>
    </source>
</evidence>
<protein>
    <recommendedName>
        <fullName evidence="8">Wax synthase domain-containing protein</fullName>
    </recommendedName>
</protein>
<keyword evidence="5 7" id="KW-1133">Transmembrane helix</keyword>
<feature type="transmembrane region" description="Helical" evidence="7">
    <location>
        <begin position="306"/>
        <end position="326"/>
    </location>
</feature>
<dbReference type="InterPro" id="IPR044851">
    <property type="entry name" value="Wax_synthase"/>
</dbReference>
<accession>A0A0C3CW54</accession>